<evidence type="ECO:0000313" key="2">
    <source>
        <dbReference type="Proteomes" id="UP001626550"/>
    </source>
</evidence>
<dbReference type="AlphaFoldDB" id="A0ABD2Q960"/>
<comment type="caution">
    <text evidence="1">The sequence shown here is derived from an EMBL/GenBank/DDBJ whole genome shotgun (WGS) entry which is preliminary data.</text>
</comment>
<gene>
    <name evidence="1" type="primary">CCDC64_2</name>
    <name evidence="1" type="ORF">Ciccas_005248</name>
</gene>
<proteinExistence type="predicted"/>
<name>A0ABD2Q960_9PLAT</name>
<reference evidence="1 2" key="1">
    <citation type="submission" date="2024-11" db="EMBL/GenBank/DDBJ databases">
        <title>Adaptive evolution of stress response genes in parasites aligns with host niche diversity.</title>
        <authorList>
            <person name="Hahn C."/>
            <person name="Resl P."/>
        </authorList>
    </citation>
    <scope>NUCLEOTIDE SEQUENCE [LARGE SCALE GENOMIC DNA]</scope>
    <source>
        <strain evidence="1">EGGRZ-B1_66</strain>
        <tissue evidence="1">Body</tissue>
    </source>
</reference>
<organism evidence="1 2">
    <name type="scientific">Cichlidogyrus casuarinus</name>
    <dbReference type="NCBI Taxonomy" id="1844966"/>
    <lineage>
        <taxon>Eukaryota</taxon>
        <taxon>Metazoa</taxon>
        <taxon>Spiralia</taxon>
        <taxon>Lophotrochozoa</taxon>
        <taxon>Platyhelminthes</taxon>
        <taxon>Monogenea</taxon>
        <taxon>Monopisthocotylea</taxon>
        <taxon>Dactylogyridea</taxon>
        <taxon>Ancyrocephalidae</taxon>
        <taxon>Cichlidogyrus</taxon>
    </lineage>
</organism>
<keyword evidence="2" id="KW-1185">Reference proteome</keyword>
<protein>
    <submittedName>
        <fullName evidence="1">Coiled-coil domain containing protein 64</fullName>
    </submittedName>
</protein>
<dbReference type="EMBL" id="JBJKFK010000599">
    <property type="protein sequence ID" value="KAL3316111.1"/>
    <property type="molecule type" value="Genomic_DNA"/>
</dbReference>
<accession>A0ABD2Q960</accession>
<sequence>MNDEEFLTYVNSLDRMVTSTYDFTQLATLRESQPSTSTQQAETSPHTIEGFRSEVLDIYRQLQQMCIEVSHRIGPVSRDGRATPDELAMVEMNWRIGALRDVLQDLRGLLTELVPPASQQTGSQLQELQNCYLAEHASAEASLRELCQINSQLTQLSRELMHLSNEGAGLANGYVETALPNGIDDSEAIQSRRSQLIARLVSCNL</sequence>
<dbReference type="Proteomes" id="UP001626550">
    <property type="component" value="Unassembled WGS sequence"/>
</dbReference>
<evidence type="ECO:0000313" key="1">
    <source>
        <dbReference type="EMBL" id="KAL3316111.1"/>
    </source>
</evidence>